<gene>
    <name evidence="11" type="ORF">QBC36DRAFT_25994</name>
</gene>
<comment type="catalytic activity">
    <reaction evidence="8">
        <text>2,5-diamino-6-(1-D-ribitylamino)pyrimidin-4(3H)-one 5'-phosphate + NAD(+) = 2,5-diamino-6-(1-D-ribosylamino)pyrimidin-4(3H)-one 5'-phosphate + NADH + H(+)</text>
        <dbReference type="Rhea" id="RHEA:27274"/>
        <dbReference type="ChEBI" id="CHEBI:15378"/>
        <dbReference type="ChEBI" id="CHEBI:57540"/>
        <dbReference type="ChEBI" id="CHEBI:57945"/>
        <dbReference type="ChEBI" id="CHEBI:58890"/>
        <dbReference type="ChEBI" id="CHEBI:59545"/>
        <dbReference type="EC" id="1.1.1.302"/>
    </reaction>
</comment>
<evidence type="ECO:0000256" key="6">
    <source>
        <dbReference type="ARBA" id="ARBA00030073"/>
    </source>
</evidence>
<dbReference type="EMBL" id="MU866240">
    <property type="protein sequence ID" value="KAK4175295.1"/>
    <property type="molecule type" value="Genomic_DNA"/>
</dbReference>
<comment type="catalytic activity">
    <reaction evidence="9">
        <text>2,5-diamino-6-(1-D-ribitylamino)pyrimidin-4(3H)-one 5'-phosphate + NADP(+) = 2,5-diamino-6-(1-D-ribosylamino)pyrimidin-4(3H)-one 5'-phosphate + NADPH + H(+)</text>
        <dbReference type="Rhea" id="RHEA:27278"/>
        <dbReference type="ChEBI" id="CHEBI:15378"/>
        <dbReference type="ChEBI" id="CHEBI:57783"/>
        <dbReference type="ChEBI" id="CHEBI:58349"/>
        <dbReference type="ChEBI" id="CHEBI:58890"/>
        <dbReference type="ChEBI" id="CHEBI:59545"/>
        <dbReference type="EC" id="1.1.1.302"/>
    </reaction>
</comment>
<proteinExistence type="inferred from homology"/>
<dbReference type="GO" id="GO:0008703">
    <property type="term" value="F:5-amino-6-(5-phosphoribosylamino)uracil reductase activity"/>
    <property type="evidence" value="ECO:0007669"/>
    <property type="project" value="InterPro"/>
</dbReference>
<keyword evidence="12" id="KW-1185">Reference proteome</keyword>
<comment type="similarity">
    <text evidence="2">Belongs to the HTP reductase family.</text>
</comment>
<evidence type="ECO:0000256" key="3">
    <source>
        <dbReference type="ARBA" id="ARBA00012851"/>
    </source>
</evidence>
<dbReference type="InterPro" id="IPR002734">
    <property type="entry name" value="RibDG_C"/>
</dbReference>
<evidence type="ECO:0000256" key="9">
    <source>
        <dbReference type="ARBA" id="ARBA00049020"/>
    </source>
</evidence>
<organism evidence="11 12">
    <name type="scientific">Triangularia setosa</name>
    <dbReference type="NCBI Taxonomy" id="2587417"/>
    <lineage>
        <taxon>Eukaryota</taxon>
        <taxon>Fungi</taxon>
        <taxon>Dikarya</taxon>
        <taxon>Ascomycota</taxon>
        <taxon>Pezizomycotina</taxon>
        <taxon>Sordariomycetes</taxon>
        <taxon>Sordariomycetidae</taxon>
        <taxon>Sordariales</taxon>
        <taxon>Podosporaceae</taxon>
        <taxon>Triangularia</taxon>
    </lineage>
</organism>
<feature type="domain" description="Bacterial bifunctional deaminase-reductase C-terminal" evidence="10">
    <location>
        <begin position="4"/>
        <end position="157"/>
    </location>
</feature>
<evidence type="ECO:0000256" key="5">
    <source>
        <dbReference type="ARBA" id="ARBA00022619"/>
    </source>
</evidence>
<evidence type="ECO:0000256" key="4">
    <source>
        <dbReference type="ARBA" id="ARBA00015035"/>
    </source>
</evidence>
<dbReference type="Pfam" id="PF01872">
    <property type="entry name" value="RibD_C"/>
    <property type="match status" value="1"/>
</dbReference>
<dbReference type="AlphaFoldDB" id="A0AAN6W594"/>
<evidence type="ECO:0000313" key="11">
    <source>
        <dbReference type="EMBL" id="KAK4175295.1"/>
    </source>
</evidence>
<dbReference type="Gene3D" id="3.40.430.10">
    <property type="entry name" value="Dihydrofolate Reductase, subunit A"/>
    <property type="match status" value="1"/>
</dbReference>
<dbReference type="GO" id="GO:0009231">
    <property type="term" value="P:riboflavin biosynthetic process"/>
    <property type="evidence" value="ECO:0007669"/>
    <property type="project" value="UniProtKB-KW"/>
</dbReference>
<dbReference type="PANTHER" id="PTHR38011">
    <property type="entry name" value="DIHYDROFOLATE REDUCTASE FAMILY PROTEIN (AFU_ORTHOLOGUE AFUA_8G06820)"/>
    <property type="match status" value="1"/>
</dbReference>
<dbReference type="EC" id="1.1.1.302" evidence="3"/>
<dbReference type="SUPFAM" id="SSF53597">
    <property type="entry name" value="Dihydrofolate reductase-like"/>
    <property type="match status" value="1"/>
</dbReference>
<dbReference type="InterPro" id="IPR050765">
    <property type="entry name" value="Riboflavin_Biosynth_HTPR"/>
</dbReference>
<comment type="caution">
    <text evidence="11">The sequence shown here is derived from an EMBL/GenBank/DDBJ whole genome shotgun (WGS) entry which is preliminary data.</text>
</comment>
<dbReference type="PANTHER" id="PTHR38011:SF11">
    <property type="entry name" value="2,5-DIAMINO-6-RIBOSYLAMINO-4(3H)-PYRIMIDINONE 5'-PHOSPHATE REDUCTASE"/>
    <property type="match status" value="1"/>
</dbReference>
<dbReference type="Proteomes" id="UP001302321">
    <property type="component" value="Unassembled WGS sequence"/>
</dbReference>
<evidence type="ECO:0000259" key="10">
    <source>
        <dbReference type="Pfam" id="PF01872"/>
    </source>
</evidence>
<sequence length="200" mass="22236">MTRAVRYNFACSLDGFIATPSGSYTWIVDDKSIDFGGLYAQFKYFLMGRKTHEAYRAMDPAENPLRRYYGTGRVIVVSDTLDKHIETETEVIRVGELVSVVKALKEKEGDDRDIWLMGGGRLAGLMLKLGLVDVVEAAVMPVVLGEGIKMFDVLGNGGKGEGWKFKLGGMERKETGIMMVCYDVVRTDSLDEEGRGEEDK</sequence>
<evidence type="ECO:0000256" key="1">
    <source>
        <dbReference type="ARBA" id="ARBA00003555"/>
    </source>
</evidence>
<evidence type="ECO:0000313" key="12">
    <source>
        <dbReference type="Proteomes" id="UP001302321"/>
    </source>
</evidence>
<keyword evidence="5" id="KW-0686">Riboflavin biosynthesis</keyword>
<reference evidence="11" key="2">
    <citation type="submission" date="2023-05" db="EMBL/GenBank/DDBJ databases">
        <authorList>
            <consortium name="Lawrence Berkeley National Laboratory"/>
            <person name="Steindorff A."/>
            <person name="Hensen N."/>
            <person name="Bonometti L."/>
            <person name="Westerberg I."/>
            <person name="Brannstrom I.O."/>
            <person name="Guillou S."/>
            <person name="Cros-Aarteil S."/>
            <person name="Calhoun S."/>
            <person name="Haridas S."/>
            <person name="Kuo A."/>
            <person name="Mondo S."/>
            <person name="Pangilinan J."/>
            <person name="Riley R."/>
            <person name="Labutti K."/>
            <person name="Andreopoulos B."/>
            <person name="Lipzen A."/>
            <person name="Chen C."/>
            <person name="Yanf M."/>
            <person name="Daum C."/>
            <person name="Ng V."/>
            <person name="Clum A."/>
            <person name="Ohm R."/>
            <person name="Martin F."/>
            <person name="Silar P."/>
            <person name="Natvig D."/>
            <person name="Lalanne C."/>
            <person name="Gautier V."/>
            <person name="Ament-Velasquez S.L."/>
            <person name="Kruys A."/>
            <person name="Hutchinson M.I."/>
            <person name="Powell A.J."/>
            <person name="Barry K."/>
            <person name="Miller A.N."/>
            <person name="Grigoriev I.V."/>
            <person name="Debuchy R."/>
            <person name="Gladieux P."/>
            <person name="Thoren M.H."/>
            <person name="Johannesson H."/>
        </authorList>
    </citation>
    <scope>NUCLEOTIDE SEQUENCE</scope>
    <source>
        <strain evidence="11">CBS 892.96</strain>
    </source>
</reference>
<protein>
    <recommendedName>
        <fullName evidence="4">2,5-diamino-6-ribosylamino-4(3H)-pyrimidinone 5'-phosphate reductase</fullName>
        <ecNumber evidence="3">1.1.1.302</ecNumber>
    </recommendedName>
    <alternativeName>
        <fullName evidence="7">2,5-diamino-6-(5-phospho-D-ribosylamino)pyrimidin-4(3H)-one reductase</fullName>
    </alternativeName>
    <alternativeName>
        <fullName evidence="6">2,5-diamino-6-ribitylamino-4(3H)-pyrimidinone 5'-phosphate synthase</fullName>
    </alternativeName>
</protein>
<comment type="function">
    <text evidence="1">Catalyzes an early step in riboflavin biosynthesis, the NADPH-dependent reduction of the ribose side chain of 2,5-diamino-6-ribosylamino-4(3H)-pyrimidinone 5'-phosphate, yielding 2,5-diamino-6-ribitylamino-4(3H)-pyrimidinone 5'-phosphate.</text>
</comment>
<evidence type="ECO:0000256" key="2">
    <source>
        <dbReference type="ARBA" id="ARBA00009723"/>
    </source>
</evidence>
<reference evidence="11" key="1">
    <citation type="journal article" date="2023" name="Mol. Phylogenet. Evol.">
        <title>Genome-scale phylogeny and comparative genomics of the fungal order Sordariales.</title>
        <authorList>
            <person name="Hensen N."/>
            <person name="Bonometti L."/>
            <person name="Westerberg I."/>
            <person name="Brannstrom I.O."/>
            <person name="Guillou S."/>
            <person name="Cros-Aarteil S."/>
            <person name="Calhoun S."/>
            <person name="Haridas S."/>
            <person name="Kuo A."/>
            <person name="Mondo S."/>
            <person name="Pangilinan J."/>
            <person name="Riley R."/>
            <person name="LaButti K."/>
            <person name="Andreopoulos B."/>
            <person name="Lipzen A."/>
            <person name="Chen C."/>
            <person name="Yan M."/>
            <person name="Daum C."/>
            <person name="Ng V."/>
            <person name="Clum A."/>
            <person name="Steindorff A."/>
            <person name="Ohm R.A."/>
            <person name="Martin F."/>
            <person name="Silar P."/>
            <person name="Natvig D.O."/>
            <person name="Lalanne C."/>
            <person name="Gautier V."/>
            <person name="Ament-Velasquez S.L."/>
            <person name="Kruys A."/>
            <person name="Hutchinson M.I."/>
            <person name="Powell A.J."/>
            <person name="Barry K."/>
            <person name="Miller A.N."/>
            <person name="Grigoriev I.V."/>
            <person name="Debuchy R."/>
            <person name="Gladieux P."/>
            <person name="Hiltunen Thoren M."/>
            <person name="Johannesson H."/>
        </authorList>
    </citation>
    <scope>NUCLEOTIDE SEQUENCE</scope>
    <source>
        <strain evidence="11">CBS 892.96</strain>
    </source>
</reference>
<name>A0AAN6W594_9PEZI</name>
<evidence type="ECO:0000256" key="7">
    <source>
        <dbReference type="ARBA" id="ARBA00031630"/>
    </source>
</evidence>
<accession>A0AAN6W594</accession>
<dbReference type="InterPro" id="IPR024072">
    <property type="entry name" value="DHFR-like_dom_sf"/>
</dbReference>
<evidence type="ECO:0000256" key="8">
    <source>
        <dbReference type="ARBA" id="ARBA00047550"/>
    </source>
</evidence>